<dbReference type="Pfam" id="PF07967">
    <property type="entry name" value="zf-C3HC"/>
    <property type="match status" value="1"/>
</dbReference>
<feature type="compositionally biased region" description="Low complexity" evidence="3">
    <location>
        <begin position="105"/>
        <end position="114"/>
    </location>
</feature>
<dbReference type="InterPro" id="IPR012935">
    <property type="entry name" value="NuBaID_N"/>
</dbReference>
<accession>A0ABR3A108</accession>
<feature type="compositionally biased region" description="Low complexity" evidence="3">
    <location>
        <begin position="320"/>
        <end position="336"/>
    </location>
</feature>
<keyword evidence="6" id="KW-1185">Reference proteome</keyword>
<evidence type="ECO:0000313" key="6">
    <source>
        <dbReference type="Proteomes" id="UP001437256"/>
    </source>
</evidence>
<feature type="compositionally biased region" description="Low complexity" evidence="3">
    <location>
        <begin position="391"/>
        <end position="401"/>
    </location>
</feature>
<feature type="compositionally biased region" description="Polar residues" evidence="3">
    <location>
        <begin position="371"/>
        <end position="385"/>
    </location>
</feature>
<evidence type="ECO:0000256" key="3">
    <source>
        <dbReference type="SAM" id="MobiDB-lite"/>
    </source>
</evidence>
<organism evidence="5 6">
    <name type="scientific">Marasmius tenuissimus</name>
    <dbReference type="NCBI Taxonomy" id="585030"/>
    <lineage>
        <taxon>Eukaryota</taxon>
        <taxon>Fungi</taxon>
        <taxon>Dikarya</taxon>
        <taxon>Basidiomycota</taxon>
        <taxon>Agaricomycotina</taxon>
        <taxon>Agaricomycetes</taxon>
        <taxon>Agaricomycetidae</taxon>
        <taxon>Agaricales</taxon>
        <taxon>Marasmiineae</taxon>
        <taxon>Marasmiaceae</taxon>
        <taxon>Marasmius</taxon>
    </lineage>
</organism>
<dbReference type="EMBL" id="JBBXMP010000024">
    <property type="protein sequence ID" value="KAL0067635.1"/>
    <property type="molecule type" value="Genomic_DNA"/>
</dbReference>
<keyword evidence="2" id="KW-0539">Nucleus</keyword>
<feature type="region of interest" description="Disordered" evidence="3">
    <location>
        <begin position="96"/>
        <end position="119"/>
    </location>
</feature>
<comment type="caution">
    <text evidence="5">The sequence shown here is derived from an EMBL/GenBank/DDBJ whole genome shotgun (WGS) entry which is preliminary data.</text>
</comment>
<name>A0ABR3A108_9AGAR</name>
<feature type="region of interest" description="Disordered" evidence="3">
    <location>
        <begin position="320"/>
        <end position="345"/>
    </location>
</feature>
<reference evidence="5 6" key="1">
    <citation type="submission" date="2024-05" db="EMBL/GenBank/DDBJ databases">
        <title>A draft genome resource for the thread blight pathogen Marasmius tenuissimus strain MS-2.</title>
        <authorList>
            <person name="Yulfo-Soto G.E."/>
            <person name="Baruah I.K."/>
            <person name="Amoako-Attah I."/>
            <person name="Bukari Y."/>
            <person name="Meinhardt L.W."/>
            <person name="Bailey B.A."/>
            <person name="Cohen S.P."/>
        </authorList>
    </citation>
    <scope>NUCLEOTIDE SEQUENCE [LARGE SCALE GENOMIC DNA]</scope>
    <source>
        <strain evidence="5 6">MS-2</strain>
    </source>
</reference>
<proteinExistence type="predicted"/>
<dbReference type="PANTHER" id="PTHR15835">
    <property type="entry name" value="NUCLEAR-INTERACTING PARTNER OF ALK"/>
    <property type="match status" value="1"/>
</dbReference>
<evidence type="ECO:0000256" key="1">
    <source>
        <dbReference type="ARBA" id="ARBA00004123"/>
    </source>
</evidence>
<feature type="region of interest" description="Disordered" evidence="3">
    <location>
        <begin position="263"/>
        <end position="297"/>
    </location>
</feature>
<feature type="region of interest" description="Disordered" evidence="3">
    <location>
        <begin position="371"/>
        <end position="405"/>
    </location>
</feature>
<feature type="domain" description="C3HC-type" evidence="4">
    <location>
        <begin position="123"/>
        <end position="238"/>
    </location>
</feature>
<comment type="subcellular location">
    <subcellularLocation>
        <location evidence="1">Nucleus</location>
    </subcellularLocation>
</comment>
<sequence>MNGDSGTTSSEFSTMRATKRKLDDAFYRLDAAVTPKEPTDEQPPRKKLLLSQSIYSTLTKYGIKSKEADSSKGPLRNFTSLSKSAPHLSAILTRAATRTRERLSKSSSPGPSVSTTADYRPSSIPSFLNRLSTFKLSTYGNKPPQIDAVAASKCGWTNDGKDRLVCGICGVSWVVAGREGMSREAGKKQMLSSRSNVNNLWTLTSLGVHGRHDNATHKDLIYRIPLQSPAATLREFKTNASILDSILQSVEIKHPLTPSQLASLQAAITSAEPAPSPEENSDQPTNGTPPPSPSMTAVLTTLFGWAPAPERMWAFVSQTAPTTPTPADDSTPAPQTSKPPAPKQRQFDLLKEHRSYCPYVVRSTVVPTLPSTSISTVSLPQSRSGNGHVRSSSSTSQLSASGNNGPIEGWRAVLTVALRYRMVQRRKSSRRLAQGIEEGGSGHGDDMDTEDGVNAMLEGVKTRGGKDLLKYVKGLLG</sequence>
<evidence type="ECO:0000313" key="5">
    <source>
        <dbReference type="EMBL" id="KAL0067635.1"/>
    </source>
</evidence>
<gene>
    <name evidence="5" type="ORF">AAF712_005350</name>
</gene>
<protein>
    <recommendedName>
        <fullName evidence="4">C3HC-type domain-containing protein</fullName>
    </recommendedName>
</protein>
<dbReference type="Proteomes" id="UP001437256">
    <property type="component" value="Unassembled WGS sequence"/>
</dbReference>
<evidence type="ECO:0000256" key="2">
    <source>
        <dbReference type="ARBA" id="ARBA00023242"/>
    </source>
</evidence>
<dbReference type="PANTHER" id="PTHR15835:SF6">
    <property type="entry name" value="ZINC FINGER C3HC-TYPE PROTEIN 1"/>
    <property type="match status" value="1"/>
</dbReference>
<feature type="region of interest" description="Disordered" evidence="3">
    <location>
        <begin position="427"/>
        <end position="450"/>
    </location>
</feature>
<evidence type="ECO:0000259" key="4">
    <source>
        <dbReference type="Pfam" id="PF07967"/>
    </source>
</evidence>